<dbReference type="NCBIfam" id="NF041131">
    <property type="entry name" value="RicT_YaaT_fam"/>
    <property type="match status" value="1"/>
</dbReference>
<sequence>MTEVIGVRFKSVGKVYYFAPKGNQVKKGDHVIVETARGLECGEVALGNRQVEDGSIVSPLKPVVRIATEKDMKVVADNKLKEQKAFEVCLSKIEKHKLNMKLVEVEYTFDNNKILFYFTADGRVDFRELVKDLAGVFKTRIELRQIGVRDESKMLGGLGICGRPFCCSTFLGEFQPVSIKMAKEQGLSLSPTKISGTCGRLMCCLKYEQNVYDELLSITPKVGALVKTPDGRGKVLETNVLTGMLKIRLDDKPDAAPKMIHRDEVTLLKDAQIRLNRDEIAALKALEDK</sequence>
<dbReference type="GO" id="GO:0005737">
    <property type="term" value="C:cytoplasm"/>
    <property type="evidence" value="ECO:0007669"/>
    <property type="project" value="TreeGrafter"/>
</dbReference>
<evidence type="ECO:0000259" key="1">
    <source>
        <dbReference type="PROSITE" id="PS51411"/>
    </source>
</evidence>
<feature type="domain" description="PSP1 C-terminal" evidence="1">
    <location>
        <begin position="61"/>
        <end position="146"/>
    </location>
</feature>
<dbReference type="PANTHER" id="PTHR43830">
    <property type="entry name" value="PROTEIN PSP1"/>
    <property type="match status" value="1"/>
</dbReference>
<dbReference type="Proteomes" id="UP000632659">
    <property type="component" value="Unassembled WGS sequence"/>
</dbReference>
<name>A0A8J6PBS1_9FIRM</name>
<gene>
    <name evidence="2" type="ORF">H8702_08960</name>
</gene>
<accession>A0A8J6PBS1</accession>
<dbReference type="InterPro" id="IPR047767">
    <property type="entry name" value="PSP1-like"/>
</dbReference>
<reference evidence="2" key="1">
    <citation type="submission" date="2020-08" db="EMBL/GenBank/DDBJ databases">
        <title>Genome public.</title>
        <authorList>
            <person name="Liu C."/>
            <person name="Sun Q."/>
        </authorList>
    </citation>
    <scope>NUCLEOTIDE SEQUENCE</scope>
    <source>
        <strain evidence="2">NSJ-15</strain>
    </source>
</reference>
<dbReference type="Pfam" id="PF04468">
    <property type="entry name" value="PSP1"/>
    <property type="match status" value="1"/>
</dbReference>
<dbReference type="EMBL" id="JACRTL010000004">
    <property type="protein sequence ID" value="MBC8611242.1"/>
    <property type="molecule type" value="Genomic_DNA"/>
</dbReference>
<dbReference type="AlphaFoldDB" id="A0A8J6PBS1"/>
<keyword evidence="3" id="KW-1185">Reference proteome</keyword>
<evidence type="ECO:0000313" key="2">
    <source>
        <dbReference type="EMBL" id="MBC8611242.1"/>
    </source>
</evidence>
<dbReference type="OrthoDB" id="9779344at2"/>
<dbReference type="PROSITE" id="PS51411">
    <property type="entry name" value="PSP1_C"/>
    <property type="match status" value="1"/>
</dbReference>
<dbReference type="PANTHER" id="PTHR43830:SF3">
    <property type="entry name" value="PROTEIN PSP1"/>
    <property type="match status" value="1"/>
</dbReference>
<protein>
    <submittedName>
        <fullName evidence="2">Stage 0 sporulation family protein</fullName>
    </submittedName>
</protein>
<organism evidence="2 3">
    <name type="scientific">Massiliimalia timonensis</name>
    <dbReference type="NCBI Taxonomy" id="1987501"/>
    <lineage>
        <taxon>Bacteria</taxon>
        <taxon>Bacillati</taxon>
        <taxon>Bacillota</taxon>
        <taxon>Clostridia</taxon>
        <taxon>Eubacteriales</taxon>
        <taxon>Oscillospiraceae</taxon>
        <taxon>Massiliimalia</taxon>
    </lineage>
</organism>
<dbReference type="RefSeq" id="WP_093988927.1">
    <property type="nucleotide sequence ID" value="NZ_FYDD01000003.1"/>
</dbReference>
<dbReference type="InterPro" id="IPR007557">
    <property type="entry name" value="PSP1_C"/>
</dbReference>
<proteinExistence type="predicted"/>
<comment type="caution">
    <text evidence="2">The sequence shown here is derived from an EMBL/GenBank/DDBJ whole genome shotgun (WGS) entry which is preliminary data.</text>
</comment>
<evidence type="ECO:0000313" key="3">
    <source>
        <dbReference type="Proteomes" id="UP000632659"/>
    </source>
</evidence>